<gene>
    <name evidence="2" type="ORF">TSOC_003129</name>
</gene>
<accession>A0A2J8ACD4</accession>
<evidence type="ECO:0008006" key="4">
    <source>
        <dbReference type="Google" id="ProtNLM"/>
    </source>
</evidence>
<proteinExistence type="predicted"/>
<feature type="compositionally biased region" description="Low complexity" evidence="1">
    <location>
        <begin position="142"/>
        <end position="171"/>
    </location>
</feature>
<dbReference type="EMBL" id="PGGS01000064">
    <property type="protein sequence ID" value="PNH10178.1"/>
    <property type="molecule type" value="Genomic_DNA"/>
</dbReference>
<organism evidence="2 3">
    <name type="scientific">Tetrabaena socialis</name>
    <dbReference type="NCBI Taxonomy" id="47790"/>
    <lineage>
        <taxon>Eukaryota</taxon>
        <taxon>Viridiplantae</taxon>
        <taxon>Chlorophyta</taxon>
        <taxon>core chlorophytes</taxon>
        <taxon>Chlorophyceae</taxon>
        <taxon>CS clade</taxon>
        <taxon>Chlamydomonadales</taxon>
        <taxon>Tetrabaenaceae</taxon>
        <taxon>Tetrabaena</taxon>
    </lineage>
</organism>
<keyword evidence="3" id="KW-1185">Reference proteome</keyword>
<reference evidence="2 3" key="1">
    <citation type="journal article" date="2017" name="Mol. Biol. Evol.">
        <title>The 4-celled Tetrabaena socialis nuclear genome reveals the essential components for genetic control of cell number at the origin of multicellularity in the volvocine lineage.</title>
        <authorList>
            <person name="Featherston J."/>
            <person name="Arakaki Y."/>
            <person name="Hanschen E.R."/>
            <person name="Ferris P.J."/>
            <person name="Michod R.E."/>
            <person name="Olson B.J.S.C."/>
            <person name="Nozaki H."/>
            <person name="Durand P.M."/>
        </authorList>
    </citation>
    <scope>NUCLEOTIDE SEQUENCE [LARGE SCALE GENOMIC DNA]</scope>
    <source>
        <strain evidence="2 3">NIES-571</strain>
    </source>
</reference>
<dbReference type="AlphaFoldDB" id="A0A2J8ACD4"/>
<name>A0A2J8ACD4_9CHLO</name>
<sequence length="394" mass="41287">MASLNGEVGKLSVRKRGVKLCVLVSDSPSCKYAVKFMRAFLNTSIDEVHMVTACNTEDGRSNALSRQRELADHNPNVCEHVRFHVSVKEDDYTLHESLGRYVATHVRPQLIFMGSTCLPPALAVTRPAHCAPAGTNFPAAAPAAARAAAQRPGTAQGSPGGPASNRPAAPGAAGGQGAALATPLGLLGSSAALRILAELRCAPVMLVKHNSKGAWLLAPVTVSGGAGAVAAVAAFSGALSPAPAATGVAAFLRSNSLAHAPLTMTPSMKVMVDLHANSRHVLDWLFEHFTAGRDQLMLTVCQAYDERSNVKPAAQRLLTAFGVQAAVNSFEADKSMLAGPANKSLPQAVAEAEPDVLVVQLPRCKGLPQSITELLYSAKTSFLLWPPDYDAKHK</sequence>
<feature type="region of interest" description="Disordered" evidence="1">
    <location>
        <begin position="142"/>
        <end position="174"/>
    </location>
</feature>
<evidence type="ECO:0000313" key="2">
    <source>
        <dbReference type="EMBL" id="PNH10178.1"/>
    </source>
</evidence>
<evidence type="ECO:0000256" key="1">
    <source>
        <dbReference type="SAM" id="MobiDB-lite"/>
    </source>
</evidence>
<dbReference type="Proteomes" id="UP000236333">
    <property type="component" value="Unassembled WGS sequence"/>
</dbReference>
<comment type="caution">
    <text evidence="2">The sequence shown here is derived from an EMBL/GenBank/DDBJ whole genome shotgun (WGS) entry which is preliminary data.</text>
</comment>
<dbReference type="OrthoDB" id="529017at2759"/>
<protein>
    <recommendedName>
        <fullName evidence="4">UspA domain-containing protein</fullName>
    </recommendedName>
</protein>
<evidence type="ECO:0000313" key="3">
    <source>
        <dbReference type="Proteomes" id="UP000236333"/>
    </source>
</evidence>